<gene>
    <name evidence="1" type="ORF">MNV_130014</name>
</gene>
<accession>A0A284VKC6</accession>
<protein>
    <submittedName>
        <fullName evidence="1">Uncharacterized protein</fullName>
    </submittedName>
</protein>
<dbReference type="RefSeq" id="WP_096204047.1">
    <property type="nucleotide sequence ID" value="NZ_FZMP01000035.1"/>
</dbReference>
<evidence type="ECO:0000313" key="2">
    <source>
        <dbReference type="Proteomes" id="UP000218615"/>
    </source>
</evidence>
<dbReference type="Proteomes" id="UP000218615">
    <property type="component" value="Unassembled WGS sequence"/>
</dbReference>
<keyword evidence="2" id="KW-1185">Reference proteome</keyword>
<dbReference type="EMBL" id="FZMP01000035">
    <property type="protein sequence ID" value="SNQ59720.1"/>
    <property type="molecule type" value="Genomic_DNA"/>
</dbReference>
<proteinExistence type="predicted"/>
<evidence type="ECO:0000313" key="1">
    <source>
        <dbReference type="EMBL" id="SNQ59720.1"/>
    </source>
</evidence>
<sequence>MVDKRNKNRTFMVSSLITLSVIMILIALVPANAVTISINELSGSIMRGDPKTFIVMVKMESQDKFVPISNITLSVNGPNTKNWTFNPFSGVLTNPPNDKNITIKVLSPPGSGSPGSGYGYGYGYDFGYGYNNQQGGKSILLTYQITLSTTDLTPGNYTATAYLNTGNPAKATFASSATPFTITSNN</sequence>
<organism evidence="1 2">
    <name type="scientific">Candidatus Methanoperedens nitratireducens</name>
    <dbReference type="NCBI Taxonomy" id="1392998"/>
    <lineage>
        <taxon>Archaea</taxon>
        <taxon>Methanobacteriati</taxon>
        <taxon>Methanobacteriota</taxon>
        <taxon>Stenosarchaea group</taxon>
        <taxon>Methanomicrobia</taxon>
        <taxon>Methanosarcinales</taxon>
        <taxon>ANME-2 cluster</taxon>
        <taxon>Candidatus Methanoperedentaceae</taxon>
        <taxon>Candidatus Methanoperedens</taxon>
    </lineage>
</organism>
<reference evidence="2" key="1">
    <citation type="submission" date="2017-06" db="EMBL/GenBank/DDBJ databases">
        <authorList>
            <person name="Cremers G."/>
        </authorList>
    </citation>
    <scope>NUCLEOTIDE SEQUENCE [LARGE SCALE GENOMIC DNA]</scope>
</reference>
<dbReference type="AlphaFoldDB" id="A0A284VKC6"/>
<name>A0A284VKC6_9EURY</name>